<dbReference type="GO" id="GO:0016604">
    <property type="term" value="C:nuclear body"/>
    <property type="evidence" value="ECO:0007669"/>
    <property type="project" value="TreeGrafter"/>
</dbReference>
<sequence length="615" mass="67526">MFSAHPDFLRFACLDPIPVPAANSLGDPLAPAVRSTTASGLVVSRPAWVTFTANPTSPESEDLLAFCHRLSAEQLTAESPSVVTESGDVLPATGGSPPQSDTAKRDLAACLLAARLLPIPFCQDRVRTSSRLLTALARQTAGGSIHPICRKSIMRRHLVMAARLAARLDAIHGFWTKTGPDPSTVSNKEHEQEEKTEKTGEAMDVTEEDATHPKDSVRSPQSPSASLLDRFVLPRPEDLDPEDNLIAASAILSEISANSANVLLDNLTDHLVDEGNTEEELLLLGGLNFRPTPAAATASPSQLSNRKEKDPEADPELTRALDRLIIYLRLVYSIDFYAPALYCDESDMPHVCAIIHVRPSIGTRIPSPPPPVFSDLGTESAAHRVFSRQLCRLFRLLTPILPPGTSSAGQGEALASFLKPLGYRDPEETVEAFIKANTKRKKRKVDIIWVCPLSDKKFRDPIFVRKHILNKHMEKVEEAKKENADFFNNFLADPMRPELMRPPRRRLPLKRYRRHRTSSTSSSSSSTTSSGTNAAGVRTTSPRQVPGSVARWGARKWSPSPGGGPDVPRYWHRGGPNNGRPRYPRNIWAQPGSGDQMRRGGFYRPVTKTHSSLSA</sequence>
<feature type="region of interest" description="Disordered" evidence="4">
    <location>
        <begin position="77"/>
        <end position="101"/>
    </location>
</feature>
<dbReference type="WBParaSite" id="SSLN_0001318901-mRNA-1">
    <property type="protein sequence ID" value="SSLN_0001318901-mRNA-1"/>
    <property type="gene ID" value="SSLN_0001318901"/>
</dbReference>
<evidence type="ECO:0000256" key="1">
    <source>
        <dbReference type="ARBA" id="ARBA00004123"/>
    </source>
</evidence>
<reference evidence="6 7" key="2">
    <citation type="submission" date="2018-11" db="EMBL/GenBank/DDBJ databases">
        <authorList>
            <consortium name="Pathogen Informatics"/>
        </authorList>
    </citation>
    <scope>NUCLEOTIDE SEQUENCE [LARGE SCALE GENOMIC DNA]</scope>
    <source>
        <strain evidence="6 7">NST_G2</strain>
    </source>
</reference>
<gene>
    <name evidence="6" type="ORF">SSLN_LOCUS12705</name>
</gene>
<evidence type="ECO:0000256" key="3">
    <source>
        <dbReference type="ARBA" id="ARBA00023242"/>
    </source>
</evidence>
<dbReference type="InterPro" id="IPR007042">
    <property type="entry name" value="SERRATE/Ars2_C"/>
</dbReference>
<dbReference type="OrthoDB" id="342064at2759"/>
<feature type="compositionally biased region" description="Basic and acidic residues" evidence="4">
    <location>
        <begin position="305"/>
        <end position="315"/>
    </location>
</feature>
<organism evidence="8">
    <name type="scientific">Schistocephalus solidus</name>
    <name type="common">Tapeworm</name>
    <dbReference type="NCBI Taxonomy" id="70667"/>
    <lineage>
        <taxon>Eukaryota</taxon>
        <taxon>Metazoa</taxon>
        <taxon>Spiralia</taxon>
        <taxon>Lophotrochozoa</taxon>
        <taxon>Platyhelminthes</taxon>
        <taxon>Cestoda</taxon>
        <taxon>Eucestoda</taxon>
        <taxon>Diphyllobothriidea</taxon>
        <taxon>Diphyllobothriidae</taxon>
        <taxon>Schistocephalus</taxon>
    </lineage>
</organism>
<accession>A0A183T8A7</accession>
<keyword evidence="7" id="KW-1185">Reference proteome</keyword>
<dbReference type="EMBL" id="UYSU01037476">
    <property type="protein sequence ID" value="VDL99090.1"/>
    <property type="molecule type" value="Genomic_DNA"/>
</dbReference>
<name>A0A183T8A7_SCHSO</name>
<evidence type="ECO:0000313" key="7">
    <source>
        <dbReference type="Proteomes" id="UP000275846"/>
    </source>
</evidence>
<feature type="region of interest" description="Disordered" evidence="4">
    <location>
        <begin position="294"/>
        <end position="315"/>
    </location>
</feature>
<proteinExistence type="inferred from homology"/>
<comment type="subcellular location">
    <subcellularLocation>
        <location evidence="1">Nucleus</location>
    </subcellularLocation>
</comment>
<feature type="domain" description="SERRATE/Ars2 C-terminal" evidence="5">
    <location>
        <begin position="421"/>
        <end position="557"/>
    </location>
</feature>
<comment type="similarity">
    <text evidence="2">Belongs to the ARS2 family.</text>
</comment>
<dbReference type="InterPro" id="IPR039727">
    <property type="entry name" value="SE/Ars2"/>
</dbReference>
<dbReference type="Proteomes" id="UP000275846">
    <property type="component" value="Unassembled WGS sequence"/>
</dbReference>
<evidence type="ECO:0000313" key="6">
    <source>
        <dbReference type="EMBL" id="VDL99090.1"/>
    </source>
</evidence>
<evidence type="ECO:0000313" key="8">
    <source>
        <dbReference type="WBParaSite" id="SSLN_0001318901-mRNA-1"/>
    </source>
</evidence>
<dbReference type="PANTHER" id="PTHR13165">
    <property type="entry name" value="ARSENITE-RESISTANCE PROTEIN 2"/>
    <property type="match status" value="1"/>
</dbReference>
<dbReference type="AlphaFoldDB" id="A0A183T8A7"/>
<evidence type="ECO:0000256" key="2">
    <source>
        <dbReference type="ARBA" id="ARBA00005407"/>
    </source>
</evidence>
<dbReference type="Pfam" id="PF04959">
    <property type="entry name" value="ARS2"/>
    <property type="match status" value="1"/>
</dbReference>
<evidence type="ECO:0000256" key="4">
    <source>
        <dbReference type="SAM" id="MobiDB-lite"/>
    </source>
</evidence>
<dbReference type="GO" id="GO:0031053">
    <property type="term" value="P:primary miRNA processing"/>
    <property type="evidence" value="ECO:0007669"/>
    <property type="project" value="TreeGrafter"/>
</dbReference>
<dbReference type="STRING" id="70667.A0A183T8A7"/>
<feature type="compositionally biased region" description="Basic and acidic residues" evidence="4">
    <location>
        <begin position="187"/>
        <end position="201"/>
    </location>
</feature>
<reference evidence="8" key="1">
    <citation type="submission" date="2016-06" db="UniProtKB">
        <authorList>
            <consortium name="WormBaseParasite"/>
        </authorList>
    </citation>
    <scope>IDENTIFICATION</scope>
</reference>
<feature type="compositionally biased region" description="Basic residues" evidence="4">
    <location>
        <begin position="502"/>
        <end position="517"/>
    </location>
</feature>
<feature type="compositionally biased region" description="Low complexity" evidence="4">
    <location>
        <begin position="518"/>
        <end position="530"/>
    </location>
</feature>
<keyword evidence="3" id="KW-0539">Nucleus</keyword>
<protein>
    <submittedName>
        <fullName evidence="8">ARS2 domain-containing protein</fullName>
    </submittedName>
</protein>
<feature type="region of interest" description="Disordered" evidence="4">
    <location>
        <begin position="178"/>
        <end position="227"/>
    </location>
</feature>
<evidence type="ECO:0000259" key="5">
    <source>
        <dbReference type="Pfam" id="PF04959"/>
    </source>
</evidence>
<feature type="region of interest" description="Disordered" evidence="4">
    <location>
        <begin position="495"/>
        <end position="615"/>
    </location>
</feature>
<dbReference type="PANTHER" id="PTHR13165:SF0">
    <property type="entry name" value="SERRATE RNA EFFECTOR MOLECULE HOMOLOG"/>
    <property type="match status" value="1"/>
</dbReference>